<organism evidence="2 3">
    <name type="scientific">Spirosoma terrae</name>
    <dbReference type="NCBI Taxonomy" id="1968276"/>
    <lineage>
        <taxon>Bacteria</taxon>
        <taxon>Pseudomonadati</taxon>
        <taxon>Bacteroidota</taxon>
        <taxon>Cytophagia</taxon>
        <taxon>Cytophagales</taxon>
        <taxon>Cytophagaceae</taxon>
        <taxon>Spirosoma</taxon>
    </lineage>
</organism>
<keyword evidence="1" id="KW-1133">Transmembrane helix</keyword>
<feature type="transmembrane region" description="Helical" evidence="1">
    <location>
        <begin position="6"/>
        <end position="37"/>
    </location>
</feature>
<dbReference type="RefSeq" id="WP_163955093.1">
    <property type="nucleotide sequence ID" value="NZ_JAAFZH010000022.1"/>
</dbReference>
<comment type="caution">
    <text evidence="2">The sequence shown here is derived from an EMBL/GenBank/DDBJ whole genome shotgun (WGS) entry which is preliminary data.</text>
</comment>
<reference evidence="2 3" key="1">
    <citation type="submission" date="2020-02" db="EMBL/GenBank/DDBJ databases">
        <title>Draft genome sequence of two Spirosoma agri KCTC 52727 and Spirosoma terrae KCTC 52035.</title>
        <authorList>
            <person name="Rojas J."/>
            <person name="Ambika Manirajan B."/>
            <person name="Suarez C."/>
            <person name="Ratering S."/>
            <person name="Schnell S."/>
        </authorList>
    </citation>
    <scope>NUCLEOTIDE SEQUENCE [LARGE SCALE GENOMIC DNA]</scope>
    <source>
        <strain evidence="2 3">KCTC 52035</strain>
    </source>
</reference>
<keyword evidence="1" id="KW-0812">Transmembrane</keyword>
<evidence type="ECO:0000256" key="1">
    <source>
        <dbReference type="SAM" id="Phobius"/>
    </source>
</evidence>
<name>A0A6L9LPS3_9BACT</name>
<evidence type="ECO:0000313" key="3">
    <source>
        <dbReference type="Proteomes" id="UP000474175"/>
    </source>
</evidence>
<dbReference type="EMBL" id="JAAFZH010000022">
    <property type="protein sequence ID" value="NDU98959.1"/>
    <property type="molecule type" value="Genomic_DNA"/>
</dbReference>
<dbReference type="AlphaFoldDB" id="A0A6L9LPS3"/>
<proteinExistence type="predicted"/>
<gene>
    <name evidence="2" type="ORF">GK108_29030</name>
</gene>
<keyword evidence="3" id="KW-1185">Reference proteome</keyword>
<dbReference type="Proteomes" id="UP000474175">
    <property type="component" value="Unassembled WGS sequence"/>
</dbReference>
<sequence>MHIWRIAGVALAAGLALFLVTLLLKLILVAAVAFMLIRVIGWQLVRRFSGNLGRGRWQPNHAIAIDNPTYRVPMSMKGYTRVVPIS</sequence>
<evidence type="ECO:0000313" key="2">
    <source>
        <dbReference type="EMBL" id="NDU98959.1"/>
    </source>
</evidence>
<accession>A0A6L9LPS3</accession>
<keyword evidence="1" id="KW-0472">Membrane</keyword>
<protein>
    <submittedName>
        <fullName evidence="2">Uncharacterized protein</fullName>
    </submittedName>
</protein>